<gene>
    <name evidence="1" type="ORF">C1D09_018800</name>
</gene>
<reference evidence="1" key="1">
    <citation type="submission" date="2019-07" db="EMBL/GenBank/DDBJ databases">
        <title>Mesorhizobum intechiensis sp. nov. isolated from nodules of Lotus tenuis growing in lowlands of the Flooding Pampa, Argentina.</title>
        <authorList>
            <person name="Estrella M.J."/>
            <person name="Torres Tejerizo G.A."/>
            <person name="Cumpa Velazquez L.M."/>
            <person name="Fontana F."/>
            <person name="Hansen L."/>
            <person name="Pistorio M."/>
            <person name="Sannazzaro A.I."/>
        </authorList>
    </citation>
    <scope>NUCLEOTIDE SEQUENCE</scope>
    <source>
        <strain evidence="1">BD68</strain>
    </source>
</reference>
<dbReference type="Proteomes" id="UP000235507">
    <property type="component" value="Unassembled WGS sequence"/>
</dbReference>
<evidence type="ECO:0000313" key="2">
    <source>
        <dbReference type="Proteomes" id="UP000235507"/>
    </source>
</evidence>
<protein>
    <submittedName>
        <fullName evidence="1">Uncharacterized protein</fullName>
    </submittedName>
</protein>
<evidence type="ECO:0000313" key="1">
    <source>
        <dbReference type="EMBL" id="TSE07582.1"/>
    </source>
</evidence>
<dbReference type="EMBL" id="PNOT02000219">
    <property type="protein sequence ID" value="TSE07582.1"/>
    <property type="molecule type" value="Genomic_DNA"/>
</dbReference>
<organism evidence="1 2">
    <name type="scientific">Mesorhizobium intechi</name>
    <dbReference type="NCBI Taxonomy" id="537601"/>
    <lineage>
        <taxon>Bacteria</taxon>
        <taxon>Pseudomonadati</taxon>
        <taxon>Pseudomonadota</taxon>
        <taxon>Alphaproteobacteria</taxon>
        <taxon>Hyphomicrobiales</taxon>
        <taxon>Phyllobacteriaceae</taxon>
        <taxon>Mesorhizobium</taxon>
    </lineage>
</organism>
<name>A0A8T9AMW8_9HYPH</name>
<keyword evidence="2" id="KW-1185">Reference proteome</keyword>
<comment type="caution">
    <text evidence="1">The sequence shown here is derived from an EMBL/GenBank/DDBJ whole genome shotgun (WGS) entry which is preliminary data.</text>
</comment>
<proteinExistence type="predicted"/>
<dbReference type="AlphaFoldDB" id="A0A8T9AMW8"/>
<accession>A0A8T9AMW8</accession>
<sequence>MPAFKNGSIFGAGLAEQLDCQCAFDRTIRHPGEGVGDVEQNGLIRPQGAAGVPDANTKLGEDVTGIADFLGGICGLAAETDHLNACVVDGIGCCRRAFGGLADGLVQAAHASLKLFLRQVGEIGRMSEPAISVNLQTGFLCGLAGLVGSVGAALGKAEHRRAGGCACRSEAGTDQGQVLSERRKVRSRLRQAGGELGEIHLGDRGRDVAEGLFASIAHILELLFDRLAAVQRDALQNWFLSHGMVSPPGLGV</sequence>